<dbReference type="GeneID" id="54486497"/>
<proteinExistence type="predicted"/>
<dbReference type="RefSeq" id="XP_033601798.1">
    <property type="nucleotide sequence ID" value="XM_033745443.1"/>
</dbReference>
<keyword evidence="5" id="KW-1185">Reference proteome</keyword>
<feature type="transmembrane region" description="Helical" evidence="2">
    <location>
        <begin position="181"/>
        <end position="205"/>
    </location>
</feature>
<evidence type="ECO:0000256" key="1">
    <source>
        <dbReference type="SAM" id="MobiDB-lite"/>
    </source>
</evidence>
<dbReference type="PANTHER" id="PTHR38794:SF3">
    <property type="entry name" value="INTEGRAL MEMBRANE PROTEIN"/>
    <property type="match status" value="1"/>
</dbReference>
<dbReference type="InterPro" id="IPR049326">
    <property type="entry name" value="Rhodopsin_dom_fungi"/>
</dbReference>
<dbReference type="OrthoDB" id="3918601at2759"/>
<feature type="transmembrane region" description="Helical" evidence="2">
    <location>
        <begin position="138"/>
        <end position="161"/>
    </location>
</feature>
<organism evidence="4 5">
    <name type="scientific">Pseudovirgaria hyperparasitica</name>
    <dbReference type="NCBI Taxonomy" id="470096"/>
    <lineage>
        <taxon>Eukaryota</taxon>
        <taxon>Fungi</taxon>
        <taxon>Dikarya</taxon>
        <taxon>Ascomycota</taxon>
        <taxon>Pezizomycotina</taxon>
        <taxon>Dothideomycetes</taxon>
        <taxon>Dothideomycetes incertae sedis</taxon>
        <taxon>Acrospermales</taxon>
        <taxon>Acrospermaceae</taxon>
        <taxon>Pseudovirgaria</taxon>
    </lineage>
</organism>
<evidence type="ECO:0000313" key="5">
    <source>
        <dbReference type="Proteomes" id="UP000799437"/>
    </source>
</evidence>
<feature type="domain" description="Rhodopsin" evidence="3">
    <location>
        <begin position="52"/>
        <end position="283"/>
    </location>
</feature>
<dbReference type="EMBL" id="ML996570">
    <property type="protein sequence ID" value="KAF2759347.1"/>
    <property type="molecule type" value="Genomic_DNA"/>
</dbReference>
<evidence type="ECO:0000313" key="4">
    <source>
        <dbReference type="EMBL" id="KAF2759347.1"/>
    </source>
</evidence>
<dbReference type="Pfam" id="PF20684">
    <property type="entry name" value="Fung_rhodopsin"/>
    <property type="match status" value="1"/>
</dbReference>
<keyword evidence="2" id="KW-0812">Transmembrane</keyword>
<evidence type="ECO:0000259" key="3">
    <source>
        <dbReference type="Pfam" id="PF20684"/>
    </source>
</evidence>
<feature type="region of interest" description="Disordered" evidence="1">
    <location>
        <begin position="310"/>
        <end position="362"/>
    </location>
</feature>
<keyword evidence="2" id="KW-0472">Membrane</keyword>
<reference evidence="4" key="1">
    <citation type="journal article" date="2020" name="Stud. Mycol.">
        <title>101 Dothideomycetes genomes: a test case for predicting lifestyles and emergence of pathogens.</title>
        <authorList>
            <person name="Haridas S."/>
            <person name="Albert R."/>
            <person name="Binder M."/>
            <person name="Bloem J."/>
            <person name="Labutti K."/>
            <person name="Salamov A."/>
            <person name="Andreopoulos B."/>
            <person name="Baker S."/>
            <person name="Barry K."/>
            <person name="Bills G."/>
            <person name="Bluhm B."/>
            <person name="Cannon C."/>
            <person name="Castanera R."/>
            <person name="Culley D."/>
            <person name="Daum C."/>
            <person name="Ezra D."/>
            <person name="Gonzalez J."/>
            <person name="Henrissat B."/>
            <person name="Kuo A."/>
            <person name="Liang C."/>
            <person name="Lipzen A."/>
            <person name="Lutzoni F."/>
            <person name="Magnuson J."/>
            <person name="Mondo S."/>
            <person name="Nolan M."/>
            <person name="Ohm R."/>
            <person name="Pangilinan J."/>
            <person name="Park H.-J."/>
            <person name="Ramirez L."/>
            <person name="Alfaro M."/>
            <person name="Sun H."/>
            <person name="Tritt A."/>
            <person name="Yoshinaga Y."/>
            <person name="Zwiers L.-H."/>
            <person name="Turgeon B."/>
            <person name="Goodwin S."/>
            <person name="Spatafora J."/>
            <person name="Crous P."/>
            <person name="Grigoriev I."/>
        </authorList>
    </citation>
    <scope>NUCLEOTIDE SEQUENCE</scope>
    <source>
        <strain evidence="4">CBS 121739</strain>
    </source>
</reference>
<evidence type="ECO:0000256" key="2">
    <source>
        <dbReference type="SAM" id="Phobius"/>
    </source>
</evidence>
<gene>
    <name evidence="4" type="ORF">EJ05DRAFT_485375</name>
</gene>
<dbReference type="PANTHER" id="PTHR38794">
    <property type="entry name" value="INTEGRAL MEMBRANE PROTEIN"/>
    <property type="match status" value="1"/>
</dbReference>
<feature type="transmembrane region" description="Helical" evidence="2">
    <location>
        <begin position="23"/>
        <end position="43"/>
    </location>
</feature>
<feature type="transmembrane region" description="Helical" evidence="2">
    <location>
        <begin position="55"/>
        <end position="75"/>
    </location>
</feature>
<sequence length="362" mass="40163">MADINLDGGAYPPLYLYNETDQGGLVVVVTYTFLCVSASVAAAQLYMNLGYKKRAFYVSDALLLAANIMLVPQAIVVQYSVNNGLGRHIDTLTSSMLRSYFKLTYSQNLLSIVIQALAKASVAILSGRIDNVGKQMRIWVWVLAGLITIWTLFSVFSVAFMCRSPERYIFENARCRTGRYLWYPITVLNIITDLLLGTVILPVILNLNMAIGLRLSISALFILRLVWVLSRVCFVSIASLILLGGYLETMDKTWYNNTLTAINQIVLHTSCITASLPSLHKFFTELQTGQMGAHLPNDFELVEGSGRRYARSKSKDASSNSDFRTSRKGSGMGSMLKNVKQVGDGPLSPTESREDLITYDDI</sequence>
<feature type="transmembrane region" description="Helical" evidence="2">
    <location>
        <begin position="225"/>
        <end position="247"/>
    </location>
</feature>
<dbReference type="AlphaFoldDB" id="A0A6A6WCP7"/>
<keyword evidence="2" id="KW-1133">Transmembrane helix</keyword>
<dbReference type="Proteomes" id="UP000799437">
    <property type="component" value="Unassembled WGS sequence"/>
</dbReference>
<protein>
    <recommendedName>
        <fullName evidence="3">Rhodopsin domain-containing protein</fullName>
    </recommendedName>
</protein>
<name>A0A6A6WCP7_9PEZI</name>
<accession>A0A6A6WCP7</accession>